<evidence type="ECO:0000256" key="8">
    <source>
        <dbReference type="SAM" id="Phobius"/>
    </source>
</evidence>
<dbReference type="InterPro" id="IPR013426">
    <property type="entry name" value="EpsH-like"/>
</dbReference>
<feature type="transmembrane region" description="Helical" evidence="8">
    <location>
        <begin position="238"/>
        <end position="255"/>
    </location>
</feature>
<feature type="transmembrane region" description="Helical" evidence="8">
    <location>
        <begin position="106"/>
        <end position="124"/>
    </location>
</feature>
<proteinExistence type="predicted"/>
<keyword evidence="3" id="KW-0645">Protease</keyword>
<dbReference type="EMBL" id="AP024485">
    <property type="protein sequence ID" value="BCS89114.1"/>
    <property type="molecule type" value="Genomic_DNA"/>
</dbReference>
<dbReference type="InterPro" id="IPR026491">
    <property type="entry name" value="ExosortD_VPLPA"/>
</dbReference>
<reference evidence="10" key="1">
    <citation type="journal article" date="2022" name="Arch. Microbiol.">
        <title>Pseudodesulfovibrio sediminis sp. nov., a mesophilic and neutrophilic sulfate-reducing bacterium isolated from sediment of a brackish lake.</title>
        <authorList>
            <person name="Takahashi A."/>
            <person name="Kojima H."/>
            <person name="Watanabe M."/>
            <person name="Fukui M."/>
        </authorList>
    </citation>
    <scope>NUCLEOTIDE SEQUENCE</scope>
    <source>
        <strain evidence="10">SF6</strain>
    </source>
</reference>
<feature type="domain" description="Methanolan biosynthesis EpsI" evidence="9">
    <location>
        <begin position="291"/>
        <end position="492"/>
    </location>
</feature>
<evidence type="ECO:0000259" key="9">
    <source>
        <dbReference type="Pfam" id="PF11984"/>
    </source>
</evidence>
<feature type="transmembrane region" description="Helical" evidence="8">
    <location>
        <begin position="169"/>
        <end position="188"/>
    </location>
</feature>
<sequence length="500" mass="55967">MAALFFTTWGTIEKLTAKWIHSEEYSHGFIILIVALYLGWHRLVSKKPEIKPSWHGLWVLGVAFSFIVIGRISAFDAPGFYGLLVALVGLCLVFCGTQTTRVLGPAFVYLLFAIPLPLLLYFSFSHKLQLISSTLGVLPLQLAGIPVYQEGNIIDLGVMTLQVVDACSGLRYIFPLASFGYLVAYLMDDALWKRVLILISTVPIAVMMNAFRLSVIGFTVPLWGKAAAEGIVHDFEGWSVFLVCLAFLAGEYWLLSRIGKPGRLRKELLFLPKGTLFSKKSSQVWPGTTALVVCLALALTVGRGMVDARSEATPPHVPFISFPKEFKSWKGRVRHLDSKTLGKLKLTDYLMVDYTRDGEPSPVNCYMAYYASQRMGSTLHAPTNCIAGSGWRIDNREEKFVVLDNGEQVAVSRMLISSRGGKQIVYYWFVQQGRRLTNEYTVRIYLLVDALFKHRTDGTLIRLITPVANSETEEEGDARIEAFLRDVEPLIQTHSTIFTE</sequence>
<feature type="transmembrane region" description="Helical" evidence="8">
    <location>
        <begin position="25"/>
        <end position="44"/>
    </location>
</feature>
<keyword evidence="6 8" id="KW-1133">Transmembrane helix</keyword>
<evidence type="ECO:0000256" key="4">
    <source>
        <dbReference type="ARBA" id="ARBA00022692"/>
    </source>
</evidence>
<evidence type="ECO:0000256" key="6">
    <source>
        <dbReference type="ARBA" id="ARBA00022989"/>
    </source>
</evidence>
<organism evidence="10 11">
    <name type="scientific">Pseudodesulfovibrio sediminis</name>
    <dbReference type="NCBI Taxonomy" id="2810563"/>
    <lineage>
        <taxon>Bacteria</taxon>
        <taxon>Pseudomonadati</taxon>
        <taxon>Thermodesulfobacteriota</taxon>
        <taxon>Desulfovibrionia</taxon>
        <taxon>Desulfovibrionales</taxon>
        <taxon>Desulfovibrionaceae</taxon>
    </lineage>
</organism>
<dbReference type="InterPro" id="IPR026392">
    <property type="entry name" value="Exo/Archaeosortase_dom"/>
</dbReference>
<accession>A0ABM7P6E5</accession>
<dbReference type="Pfam" id="PF11984">
    <property type="entry name" value="DUF3485"/>
    <property type="match status" value="1"/>
</dbReference>
<dbReference type="NCBIfam" id="TIGR02914">
    <property type="entry name" value="EpsI_fam"/>
    <property type="match status" value="1"/>
</dbReference>
<feature type="transmembrane region" description="Helical" evidence="8">
    <location>
        <begin position="80"/>
        <end position="99"/>
    </location>
</feature>
<dbReference type="InterPro" id="IPR014263">
    <property type="entry name" value="Methanolan_biosynth_EpsI"/>
</dbReference>
<dbReference type="InterPro" id="IPR019127">
    <property type="entry name" value="Exosortase"/>
</dbReference>
<keyword evidence="11" id="KW-1185">Reference proteome</keyword>
<evidence type="ECO:0000256" key="1">
    <source>
        <dbReference type="ARBA" id="ARBA00004651"/>
    </source>
</evidence>
<dbReference type="Pfam" id="PF09721">
    <property type="entry name" value="Exosortase_EpsH"/>
    <property type="match status" value="1"/>
</dbReference>
<keyword evidence="2" id="KW-1003">Cell membrane</keyword>
<feature type="transmembrane region" description="Helical" evidence="8">
    <location>
        <begin position="284"/>
        <end position="306"/>
    </location>
</feature>
<dbReference type="NCBIfam" id="TIGR02602">
    <property type="entry name" value="8TM_EpsH"/>
    <property type="match status" value="1"/>
</dbReference>
<keyword evidence="7 8" id="KW-0472">Membrane</keyword>
<evidence type="ECO:0000313" key="10">
    <source>
        <dbReference type="EMBL" id="BCS89114.1"/>
    </source>
</evidence>
<evidence type="ECO:0000256" key="3">
    <source>
        <dbReference type="ARBA" id="ARBA00022670"/>
    </source>
</evidence>
<evidence type="ECO:0000256" key="2">
    <source>
        <dbReference type="ARBA" id="ARBA00022475"/>
    </source>
</evidence>
<name>A0ABM7P6E5_9BACT</name>
<keyword evidence="4 8" id="KW-0812">Transmembrane</keyword>
<dbReference type="NCBIfam" id="TIGR04152">
    <property type="entry name" value="exosort_VPLPA"/>
    <property type="match status" value="1"/>
</dbReference>
<keyword evidence="5" id="KW-0378">Hydrolase</keyword>
<protein>
    <recommendedName>
        <fullName evidence="9">Methanolan biosynthesis EpsI domain-containing protein</fullName>
    </recommendedName>
</protein>
<evidence type="ECO:0000256" key="7">
    <source>
        <dbReference type="ARBA" id="ARBA00023136"/>
    </source>
</evidence>
<dbReference type="NCBIfam" id="TIGR04178">
    <property type="entry name" value="exo_archaeo"/>
    <property type="match status" value="1"/>
</dbReference>
<evidence type="ECO:0000313" key="11">
    <source>
        <dbReference type="Proteomes" id="UP001053296"/>
    </source>
</evidence>
<feature type="transmembrane region" description="Helical" evidence="8">
    <location>
        <begin position="56"/>
        <end position="74"/>
    </location>
</feature>
<evidence type="ECO:0000256" key="5">
    <source>
        <dbReference type="ARBA" id="ARBA00022801"/>
    </source>
</evidence>
<gene>
    <name evidence="10" type="ORF">PSDVSF_23560</name>
</gene>
<comment type="subcellular location">
    <subcellularLocation>
        <location evidence="1">Cell membrane</location>
        <topology evidence="1">Multi-pass membrane protein</topology>
    </subcellularLocation>
</comment>
<dbReference type="Proteomes" id="UP001053296">
    <property type="component" value="Chromosome"/>
</dbReference>
<feature type="transmembrane region" description="Helical" evidence="8">
    <location>
        <begin position="195"/>
        <end position="218"/>
    </location>
</feature>